<dbReference type="STRING" id="308853.SAMN05421752_12129"/>
<evidence type="ECO:0000313" key="2">
    <source>
        <dbReference type="Proteomes" id="UP000185936"/>
    </source>
</evidence>
<organism evidence="1 2">
    <name type="scientific">Natronorubrum thiooxidans</name>
    <dbReference type="NCBI Taxonomy" id="308853"/>
    <lineage>
        <taxon>Archaea</taxon>
        <taxon>Methanobacteriati</taxon>
        <taxon>Methanobacteriota</taxon>
        <taxon>Stenosarchaea group</taxon>
        <taxon>Halobacteria</taxon>
        <taxon>Halobacteriales</taxon>
        <taxon>Natrialbaceae</taxon>
        <taxon>Natronorubrum</taxon>
    </lineage>
</organism>
<keyword evidence="2" id="KW-1185">Reference proteome</keyword>
<dbReference type="OrthoDB" id="350194at2157"/>
<evidence type="ECO:0000313" key="1">
    <source>
        <dbReference type="EMBL" id="SIS18930.1"/>
    </source>
</evidence>
<proteinExistence type="predicted"/>
<dbReference type="RefSeq" id="WP_159440194.1">
    <property type="nucleotide sequence ID" value="NZ_FTNR01000021.1"/>
</dbReference>
<accession>A0A1N7H2E3</accession>
<name>A0A1N7H2E3_9EURY</name>
<protein>
    <submittedName>
        <fullName evidence="1">Uncharacterized protein</fullName>
    </submittedName>
</protein>
<dbReference type="Proteomes" id="UP000185936">
    <property type="component" value="Unassembled WGS sequence"/>
</dbReference>
<dbReference type="EMBL" id="FTNR01000021">
    <property type="protein sequence ID" value="SIS18930.1"/>
    <property type="molecule type" value="Genomic_DNA"/>
</dbReference>
<gene>
    <name evidence="1" type="ORF">SAMN05421752_12129</name>
</gene>
<sequence>MDELNEIKSKLAMASSGLHKTLENAEDIEEVDDEALDNIETARDAARRALELIDGDE</sequence>
<dbReference type="AlphaFoldDB" id="A0A1N7H2E3"/>
<reference evidence="2" key="1">
    <citation type="submission" date="2017-01" db="EMBL/GenBank/DDBJ databases">
        <authorList>
            <person name="Varghese N."/>
            <person name="Submissions S."/>
        </authorList>
    </citation>
    <scope>NUCLEOTIDE SEQUENCE [LARGE SCALE GENOMIC DNA]</scope>
    <source>
        <strain evidence="2">type strain: HArc-</strain>
    </source>
</reference>